<dbReference type="InterPro" id="IPR006076">
    <property type="entry name" value="FAD-dep_OxRdtase"/>
</dbReference>
<evidence type="ECO:0000256" key="7">
    <source>
        <dbReference type="SAM" id="SignalP"/>
    </source>
</evidence>
<proteinExistence type="inferred from homology"/>
<evidence type="ECO:0000259" key="8">
    <source>
        <dbReference type="Pfam" id="PF01266"/>
    </source>
</evidence>
<evidence type="ECO:0000256" key="2">
    <source>
        <dbReference type="ARBA" id="ARBA00006730"/>
    </source>
</evidence>
<dbReference type="PANTHER" id="PTHR11530:SF16">
    <property type="entry name" value="D-AMINO ACID OXIDASE (AFU_ORTHOLOGUE AFUA_5G11290)"/>
    <property type="match status" value="1"/>
</dbReference>
<evidence type="ECO:0000313" key="9">
    <source>
        <dbReference type="EMBL" id="TID13884.1"/>
    </source>
</evidence>
<dbReference type="Pfam" id="PF01266">
    <property type="entry name" value="DAO"/>
    <property type="match status" value="1"/>
</dbReference>
<keyword evidence="7" id="KW-0732">Signal</keyword>
<feature type="signal peptide" evidence="7">
    <location>
        <begin position="1"/>
        <end position="17"/>
    </location>
</feature>
<keyword evidence="5" id="KW-0560">Oxidoreductase</keyword>
<keyword evidence="4 6" id="KW-0274">FAD</keyword>
<keyword evidence="10" id="KW-1185">Reference proteome</keyword>
<sequence length="364" mass="41575">MTKIVVVGAGVIGLTCAHELLKDPSNEVTVVSQQFPTDFEFSTIYTSPIAGANWLSFAADDDKFTQEIDKVGYKKYKELVKRPESGVTARKECTYIPHNKSGKKFYDGLPWFLKNGLGSQYGLKIYDKNEYDTKLFSNAYEFDGFNIRTGYYMTFLINEMWKMSGSAEKSDSRFGMIRKSIKKLSDAYTLHHLGGVADIVINCTGFLAKELEDLEDDEKDKIYPVRGIVFVAENNTGMKKNTLVDIYDPEHPDEKLYFMPRREKELIMGGVFQENNLSSYVDPAFFHRLVTRCKKYLSQYNWDDLKVVRTQVGYRPFRKGGYRIERVGNVVHCYGLGPAGFQSSWGCAERVVGLVNDFKNKSKL</sequence>
<evidence type="ECO:0000256" key="5">
    <source>
        <dbReference type="ARBA" id="ARBA00023002"/>
    </source>
</evidence>
<dbReference type="Gene3D" id="3.30.9.10">
    <property type="entry name" value="D-Amino Acid Oxidase, subunit A, domain 2"/>
    <property type="match status" value="1"/>
</dbReference>
<organism evidence="9 10">
    <name type="scientific">Pichia inconspicua</name>
    <dbReference type="NCBI Taxonomy" id="52247"/>
    <lineage>
        <taxon>Eukaryota</taxon>
        <taxon>Fungi</taxon>
        <taxon>Dikarya</taxon>
        <taxon>Ascomycota</taxon>
        <taxon>Saccharomycotina</taxon>
        <taxon>Pichiomycetes</taxon>
        <taxon>Pichiales</taxon>
        <taxon>Pichiaceae</taxon>
        <taxon>Pichia</taxon>
    </lineage>
</organism>
<accession>A0A4T0WV18</accession>
<gene>
    <name evidence="9" type="ORF">CANINC_004832</name>
</gene>
<feature type="domain" description="FAD dependent oxidoreductase" evidence="8">
    <location>
        <begin position="195"/>
        <end position="352"/>
    </location>
</feature>
<dbReference type="PANTHER" id="PTHR11530">
    <property type="entry name" value="D-AMINO ACID OXIDASE"/>
    <property type="match status" value="1"/>
</dbReference>
<feature type="chain" id="PRO_5020850079" description="FAD dependent oxidoreductase domain-containing protein" evidence="7">
    <location>
        <begin position="18"/>
        <end position="364"/>
    </location>
</feature>
<dbReference type="SUPFAM" id="SSF54373">
    <property type="entry name" value="FAD-linked reductases, C-terminal domain"/>
    <property type="match status" value="1"/>
</dbReference>
<dbReference type="InterPro" id="IPR023209">
    <property type="entry name" value="DAO"/>
</dbReference>
<dbReference type="Proteomes" id="UP000307173">
    <property type="component" value="Unassembled WGS sequence"/>
</dbReference>
<evidence type="ECO:0000256" key="3">
    <source>
        <dbReference type="ARBA" id="ARBA00022630"/>
    </source>
</evidence>
<feature type="binding site" evidence="6">
    <location>
        <position position="204"/>
    </location>
    <ligand>
        <name>FAD</name>
        <dbReference type="ChEBI" id="CHEBI:57692"/>
    </ligand>
</feature>
<evidence type="ECO:0000256" key="4">
    <source>
        <dbReference type="ARBA" id="ARBA00022827"/>
    </source>
</evidence>
<evidence type="ECO:0000313" key="10">
    <source>
        <dbReference type="Proteomes" id="UP000307173"/>
    </source>
</evidence>
<evidence type="ECO:0000256" key="6">
    <source>
        <dbReference type="PIRSR" id="PIRSR000189-1"/>
    </source>
</evidence>
<dbReference type="GO" id="GO:0003884">
    <property type="term" value="F:D-amino-acid oxidase activity"/>
    <property type="evidence" value="ECO:0007669"/>
    <property type="project" value="InterPro"/>
</dbReference>
<dbReference type="GO" id="GO:0019478">
    <property type="term" value="P:D-amino acid catabolic process"/>
    <property type="evidence" value="ECO:0007669"/>
    <property type="project" value="TreeGrafter"/>
</dbReference>
<name>A0A4T0WV18_9ASCO</name>
<feature type="binding site" evidence="6">
    <location>
        <begin position="46"/>
        <end position="47"/>
    </location>
    <ligand>
        <name>FAD</name>
        <dbReference type="ChEBI" id="CHEBI:57692"/>
    </ligand>
</feature>
<dbReference type="GO" id="GO:0071949">
    <property type="term" value="F:FAD binding"/>
    <property type="evidence" value="ECO:0007669"/>
    <property type="project" value="InterPro"/>
</dbReference>
<comment type="cofactor">
    <cofactor evidence="1 6">
        <name>FAD</name>
        <dbReference type="ChEBI" id="CHEBI:57692"/>
    </cofactor>
</comment>
<comment type="similarity">
    <text evidence="2">Belongs to the DAMOX/DASOX family.</text>
</comment>
<protein>
    <recommendedName>
        <fullName evidence="8">FAD dependent oxidoreductase domain-containing protein</fullName>
    </recommendedName>
</protein>
<dbReference type="SUPFAM" id="SSF51971">
    <property type="entry name" value="Nucleotide-binding domain"/>
    <property type="match status" value="1"/>
</dbReference>
<dbReference type="STRING" id="52247.A0A4T0WV18"/>
<reference evidence="9 10" key="1">
    <citation type="journal article" date="2019" name="Front. Genet.">
        <title>Whole-Genome Sequencing of the Opportunistic Yeast Pathogen Candida inconspicua Uncovers Its Hybrid Origin.</title>
        <authorList>
            <person name="Mixao V."/>
            <person name="Hansen A.P."/>
            <person name="Saus E."/>
            <person name="Boekhout T."/>
            <person name="Lass-Florl C."/>
            <person name="Gabaldon T."/>
        </authorList>
    </citation>
    <scope>NUCLEOTIDE SEQUENCE [LARGE SCALE GENOMIC DNA]</scope>
    <source>
        <strain evidence="9 10">CBS 180</strain>
    </source>
</reference>
<comment type="caution">
    <text evidence="9">The sequence shown here is derived from an EMBL/GenBank/DDBJ whole genome shotgun (WGS) entry which is preliminary data.</text>
</comment>
<keyword evidence="3" id="KW-0285">Flavoprotein</keyword>
<dbReference type="Gene3D" id="3.40.50.720">
    <property type="entry name" value="NAD(P)-binding Rossmann-like Domain"/>
    <property type="match status" value="1"/>
</dbReference>
<evidence type="ECO:0000256" key="1">
    <source>
        <dbReference type="ARBA" id="ARBA00001974"/>
    </source>
</evidence>
<dbReference type="OrthoDB" id="409956at2759"/>
<dbReference type="PIRSF" id="PIRSF000189">
    <property type="entry name" value="D-aa_oxidase"/>
    <property type="match status" value="1"/>
</dbReference>
<dbReference type="GO" id="GO:0005737">
    <property type="term" value="C:cytoplasm"/>
    <property type="evidence" value="ECO:0007669"/>
    <property type="project" value="TreeGrafter"/>
</dbReference>
<dbReference type="EMBL" id="SELW01000668">
    <property type="protein sequence ID" value="TID13884.1"/>
    <property type="molecule type" value="Genomic_DNA"/>
</dbReference>
<dbReference type="AlphaFoldDB" id="A0A4T0WV18"/>